<dbReference type="SUPFAM" id="SSF46689">
    <property type="entry name" value="Homeodomain-like"/>
    <property type="match status" value="1"/>
</dbReference>
<evidence type="ECO:0000259" key="1">
    <source>
        <dbReference type="Pfam" id="PF13358"/>
    </source>
</evidence>
<dbReference type="Pfam" id="PF13565">
    <property type="entry name" value="HTH_32"/>
    <property type="match status" value="1"/>
</dbReference>
<gene>
    <name evidence="2" type="ORF">CN311_31680</name>
</gene>
<dbReference type="InterPro" id="IPR009057">
    <property type="entry name" value="Homeodomain-like_sf"/>
</dbReference>
<dbReference type="GO" id="GO:0003676">
    <property type="term" value="F:nucleic acid binding"/>
    <property type="evidence" value="ECO:0007669"/>
    <property type="project" value="InterPro"/>
</dbReference>
<dbReference type="PANTHER" id="PTHR46564">
    <property type="entry name" value="TRANSPOSASE"/>
    <property type="match status" value="1"/>
</dbReference>
<evidence type="ECO:0000313" key="3">
    <source>
        <dbReference type="Proteomes" id="UP000219182"/>
    </source>
</evidence>
<sequence>MTAAISNDLRERVVGAIEAGESCRAVAARFGVAVSSAVKWSQRYRQSGSVAPGKMGGHRKRILEPHRAFIVERINQTPHLSLHGLKDELAARGVKVSHDTVWHFLRREGLRFKKTLFALEQARTDIARRRQRWRSWQAGLDPTRLVFIDETWIKTNMAPLRGWGPCGKRLRGFAPHGHWRTLTFLGALRLDRLAAPCVFDGPINGQSFRAYVEQQLVPVLQPGDIVVMDNLGSHKSAAIRQMIRSAGARLWYLPPYSPDLNPIEQAFAKIKHWMRAAQKRTIDDTWRHIGHLVSTIEPNECRNYFANAGYASVKT</sequence>
<dbReference type="Pfam" id="PF13358">
    <property type="entry name" value="DDE_3"/>
    <property type="match status" value="1"/>
</dbReference>
<dbReference type="InterPro" id="IPR036397">
    <property type="entry name" value="RNaseH_sf"/>
</dbReference>
<accession>A0A2A6F5B4</accession>
<dbReference type="PANTHER" id="PTHR46564:SF1">
    <property type="entry name" value="TRANSPOSASE"/>
    <property type="match status" value="1"/>
</dbReference>
<reference evidence="2 3" key="1">
    <citation type="submission" date="2017-09" db="EMBL/GenBank/DDBJ databases">
        <title>Mesorhizobum sanjuanii sp. nov. isolated from nodules of Lotus tenuis in saline-alkaline lowlands of Flooding Pampa.</title>
        <authorList>
            <person name="Sannazzaro A.I."/>
            <person name="Torres Tejerizo G.A."/>
            <person name="Fontana F."/>
            <person name="Cumpa Velazquez L.M."/>
            <person name="Hansen L."/>
            <person name="Pistorio M."/>
            <person name="Estrella M.J."/>
        </authorList>
    </citation>
    <scope>NUCLEOTIDE SEQUENCE [LARGE SCALE GENOMIC DNA]</scope>
    <source>
        <strain evidence="2 3">BSA136</strain>
    </source>
</reference>
<dbReference type="Proteomes" id="UP000219182">
    <property type="component" value="Unassembled WGS sequence"/>
</dbReference>
<protein>
    <submittedName>
        <fullName evidence="2">IS630 family transposase</fullName>
    </submittedName>
</protein>
<dbReference type="NCBIfam" id="NF033545">
    <property type="entry name" value="transpos_IS630"/>
    <property type="match status" value="1"/>
</dbReference>
<evidence type="ECO:0000313" key="2">
    <source>
        <dbReference type="EMBL" id="PDQ17129.1"/>
    </source>
</evidence>
<dbReference type="Gene3D" id="3.30.420.10">
    <property type="entry name" value="Ribonuclease H-like superfamily/Ribonuclease H"/>
    <property type="match status" value="1"/>
</dbReference>
<dbReference type="InterPro" id="IPR036388">
    <property type="entry name" value="WH-like_DNA-bd_sf"/>
</dbReference>
<proteinExistence type="predicted"/>
<keyword evidence="3" id="KW-1185">Reference proteome</keyword>
<dbReference type="Gene3D" id="1.10.10.10">
    <property type="entry name" value="Winged helix-like DNA-binding domain superfamily/Winged helix DNA-binding domain"/>
    <property type="match status" value="1"/>
</dbReference>
<dbReference type="InterPro" id="IPR038717">
    <property type="entry name" value="Tc1-like_DDE_dom"/>
</dbReference>
<feature type="domain" description="Tc1-like transposase DDE" evidence="1">
    <location>
        <begin position="144"/>
        <end position="279"/>
    </location>
</feature>
<dbReference type="InterPro" id="IPR047655">
    <property type="entry name" value="Transpos_IS630-like"/>
</dbReference>
<organism evidence="2 3">
    <name type="scientific">Mesorhizobium sanjuanii</name>
    <dbReference type="NCBI Taxonomy" id="2037900"/>
    <lineage>
        <taxon>Bacteria</taxon>
        <taxon>Pseudomonadati</taxon>
        <taxon>Pseudomonadota</taxon>
        <taxon>Alphaproteobacteria</taxon>
        <taxon>Hyphomicrobiales</taxon>
        <taxon>Phyllobacteriaceae</taxon>
        <taxon>Mesorhizobium</taxon>
    </lineage>
</organism>
<comment type="caution">
    <text evidence="2">The sequence shown here is derived from an EMBL/GenBank/DDBJ whole genome shotgun (WGS) entry which is preliminary data.</text>
</comment>
<dbReference type="RefSeq" id="WP_097577490.1">
    <property type="nucleotide sequence ID" value="NZ_NWQG01000319.1"/>
</dbReference>
<name>A0A2A6F5B4_9HYPH</name>
<dbReference type="AlphaFoldDB" id="A0A2A6F5B4"/>
<dbReference type="EMBL" id="NWQG01000319">
    <property type="protein sequence ID" value="PDQ17129.1"/>
    <property type="molecule type" value="Genomic_DNA"/>
</dbReference>